<evidence type="ECO:0000256" key="2">
    <source>
        <dbReference type="ARBA" id="ARBA00006035"/>
    </source>
</evidence>
<dbReference type="Gene3D" id="3.60.21.50">
    <property type="match status" value="1"/>
</dbReference>
<keyword evidence="4" id="KW-0808">Transferase</keyword>
<dbReference type="AlphaFoldDB" id="A0A1A0H618"/>
<evidence type="ECO:0000313" key="12">
    <source>
        <dbReference type="EMBL" id="OBA19352.1"/>
    </source>
</evidence>
<evidence type="ECO:0000256" key="4">
    <source>
        <dbReference type="ARBA" id="ARBA00022679"/>
    </source>
</evidence>
<keyword evidence="8" id="KW-0539">Nucleus</keyword>
<name>A0A1A0H618_9ASCO</name>
<comment type="caution">
    <text evidence="12">The sequence shown here is derived from an EMBL/GenBank/DDBJ whole genome shotgun (WGS) entry which is preliminary data.</text>
</comment>
<keyword evidence="7" id="KW-0239">DNA-directed DNA polymerase</keyword>
<dbReference type="InterPro" id="IPR024826">
    <property type="entry name" value="DNA_pol_delta/II_ssu"/>
</dbReference>
<dbReference type="PANTHER" id="PTHR10416">
    <property type="entry name" value="DNA POLYMERASE DELTA SUBUNIT 2"/>
    <property type="match status" value="1"/>
</dbReference>
<evidence type="ECO:0000256" key="5">
    <source>
        <dbReference type="ARBA" id="ARBA00022695"/>
    </source>
</evidence>
<evidence type="ECO:0000256" key="7">
    <source>
        <dbReference type="ARBA" id="ARBA00022932"/>
    </source>
</evidence>
<reference evidence="12 13" key="1">
    <citation type="submission" date="2016-05" db="EMBL/GenBank/DDBJ databases">
        <title>Comparative genomics of biotechnologically important yeasts.</title>
        <authorList>
            <consortium name="DOE Joint Genome Institute"/>
            <person name="Riley R."/>
            <person name="Haridas S."/>
            <person name="Wolfe K.H."/>
            <person name="Lopes M.R."/>
            <person name="Hittinger C.T."/>
            <person name="Goker M."/>
            <person name="Salamov A."/>
            <person name="Wisecaver J."/>
            <person name="Long T.M."/>
            <person name="Aerts A.L."/>
            <person name="Barry K."/>
            <person name="Choi C."/>
            <person name="Clum A."/>
            <person name="Coughlan A.Y."/>
            <person name="Deshpande S."/>
            <person name="Douglass A.P."/>
            <person name="Hanson S.J."/>
            <person name="Klenk H.-P."/>
            <person name="LaButti K."/>
            <person name="Lapidus A."/>
            <person name="Lindquist E."/>
            <person name="Lipzen A."/>
            <person name="Meier-kolthoff J.P."/>
            <person name="Ohm R.A."/>
            <person name="Otillar R.P."/>
            <person name="Pangilinan J."/>
            <person name="Peng Y."/>
            <person name="Rokas A."/>
            <person name="Rosa C.A."/>
            <person name="Scheuner C."/>
            <person name="Sibirny A.A."/>
            <person name="Slot J.C."/>
            <person name="Stielow J.B."/>
            <person name="Sun H."/>
            <person name="Kurtzman C.P."/>
            <person name="Blackwell M."/>
            <person name="Grigoriev I.V."/>
            <person name="Jeffries T.W."/>
        </authorList>
    </citation>
    <scope>NUCLEOTIDE SEQUENCE [LARGE SCALE GENOMIC DNA]</scope>
    <source>
        <strain evidence="12 13">NRRL YB-4993</strain>
    </source>
</reference>
<dbReference type="GeneID" id="30032116"/>
<dbReference type="GO" id="GO:0003887">
    <property type="term" value="F:DNA-directed DNA polymerase activity"/>
    <property type="evidence" value="ECO:0007669"/>
    <property type="project" value="UniProtKB-KW"/>
</dbReference>
<dbReference type="RefSeq" id="XP_018709884.1">
    <property type="nucleotide sequence ID" value="XM_018859140.1"/>
</dbReference>
<dbReference type="GO" id="GO:0005829">
    <property type="term" value="C:cytosol"/>
    <property type="evidence" value="ECO:0007669"/>
    <property type="project" value="EnsemblFungi"/>
</dbReference>
<evidence type="ECO:0000259" key="10">
    <source>
        <dbReference type="Pfam" id="PF04042"/>
    </source>
</evidence>
<dbReference type="InterPro" id="IPR040663">
    <property type="entry name" value="DNA_pol_D_N"/>
</dbReference>
<dbReference type="EC" id="2.7.7.7" evidence="3"/>
<dbReference type="Proteomes" id="UP000092555">
    <property type="component" value="Unassembled WGS sequence"/>
</dbReference>
<comment type="catalytic activity">
    <reaction evidence="9">
        <text>DNA(n) + a 2'-deoxyribonucleoside 5'-triphosphate = DNA(n+1) + diphosphate</text>
        <dbReference type="Rhea" id="RHEA:22508"/>
        <dbReference type="Rhea" id="RHEA-COMP:17339"/>
        <dbReference type="Rhea" id="RHEA-COMP:17340"/>
        <dbReference type="ChEBI" id="CHEBI:33019"/>
        <dbReference type="ChEBI" id="CHEBI:61560"/>
        <dbReference type="ChEBI" id="CHEBI:173112"/>
        <dbReference type="EC" id="2.7.7.7"/>
    </reaction>
</comment>
<keyword evidence="13" id="KW-1185">Reference proteome</keyword>
<feature type="domain" description="DNA polymerase alpha/delta/epsilon subunit B" evidence="10">
    <location>
        <begin position="159"/>
        <end position="380"/>
    </location>
</feature>
<evidence type="ECO:0000259" key="11">
    <source>
        <dbReference type="Pfam" id="PF18018"/>
    </source>
</evidence>
<accession>A0A1A0H618</accession>
<comment type="similarity">
    <text evidence="2">Belongs to the DNA polymerase delta/II small subunit family.</text>
</comment>
<keyword evidence="6" id="KW-0235">DNA replication</keyword>
<dbReference type="Pfam" id="PF18018">
    <property type="entry name" value="DNA_pol_D_N"/>
    <property type="match status" value="1"/>
</dbReference>
<protein>
    <recommendedName>
        <fullName evidence="3">DNA-directed DNA polymerase</fullName>
        <ecNumber evidence="3">2.7.7.7</ecNumber>
    </recommendedName>
</protein>
<dbReference type="FunFam" id="2.40.50.430:FF:000002">
    <property type="entry name" value="DNA polymerase delta subunit"/>
    <property type="match status" value="1"/>
</dbReference>
<dbReference type="GO" id="GO:0043625">
    <property type="term" value="C:delta DNA polymerase complex"/>
    <property type="evidence" value="ECO:0007669"/>
    <property type="project" value="EnsemblFungi"/>
</dbReference>
<evidence type="ECO:0000256" key="6">
    <source>
        <dbReference type="ARBA" id="ARBA00022705"/>
    </source>
</evidence>
<dbReference type="Gene3D" id="2.40.50.430">
    <property type="match status" value="1"/>
</dbReference>
<dbReference type="GO" id="GO:0006281">
    <property type="term" value="P:DNA repair"/>
    <property type="evidence" value="ECO:0007669"/>
    <property type="project" value="UniProtKB-ARBA"/>
</dbReference>
<evidence type="ECO:0000256" key="8">
    <source>
        <dbReference type="ARBA" id="ARBA00023242"/>
    </source>
</evidence>
<dbReference type="PANTHER" id="PTHR10416:SF0">
    <property type="entry name" value="DNA POLYMERASE DELTA SUBUNIT 2"/>
    <property type="match status" value="1"/>
</dbReference>
<evidence type="ECO:0000256" key="1">
    <source>
        <dbReference type="ARBA" id="ARBA00004123"/>
    </source>
</evidence>
<dbReference type="GO" id="GO:0003677">
    <property type="term" value="F:DNA binding"/>
    <property type="evidence" value="ECO:0007669"/>
    <property type="project" value="InterPro"/>
</dbReference>
<dbReference type="Pfam" id="PF04042">
    <property type="entry name" value="DNA_pol_E_B"/>
    <property type="match status" value="1"/>
</dbReference>
<dbReference type="GO" id="GO:0016035">
    <property type="term" value="C:zeta DNA polymerase complex"/>
    <property type="evidence" value="ECO:0007669"/>
    <property type="project" value="EnsemblFungi"/>
</dbReference>
<dbReference type="STRING" id="869754.A0A1A0H618"/>
<evidence type="ECO:0000256" key="3">
    <source>
        <dbReference type="ARBA" id="ARBA00012417"/>
    </source>
</evidence>
<dbReference type="EMBL" id="LXTC01000007">
    <property type="protein sequence ID" value="OBA19352.1"/>
    <property type="molecule type" value="Genomic_DNA"/>
</dbReference>
<dbReference type="OrthoDB" id="3763at2759"/>
<feature type="domain" description="DNA polymerase delta subunit OB-fold" evidence="11">
    <location>
        <begin position="1"/>
        <end position="137"/>
    </location>
</feature>
<gene>
    <name evidence="12" type="ORF">METBIDRAFT_79865</name>
</gene>
<dbReference type="GO" id="GO:0043137">
    <property type="term" value="P:DNA replication, removal of RNA primer"/>
    <property type="evidence" value="ECO:0007669"/>
    <property type="project" value="EnsemblFungi"/>
</dbReference>
<proteinExistence type="inferred from homology"/>
<comment type="subcellular location">
    <subcellularLocation>
        <location evidence="1">Nucleus</location>
    </subcellularLocation>
</comment>
<dbReference type="GO" id="GO:0006273">
    <property type="term" value="P:lagging strand elongation"/>
    <property type="evidence" value="ECO:0007669"/>
    <property type="project" value="UniProtKB-ARBA"/>
</dbReference>
<evidence type="ECO:0000313" key="13">
    <source>
        <dbReference type="Proteomes" id="UP000092555"/>
    </source>
</evidence>
<keyword evidence="5" id="KW-0548">Nucleotidyltransferase</keyword>
<dbReference type="GO" id="GO:0006278">
    <property type="term" value="P:RNA-templated DNA biosynthetic process"/>
    <property type="evidence" value="ECO:0007669"/>
    <property type="project" value="EnsemblFungi"/>
</dbReference>
<organism evidence="12 13">
    <name type="scientific">Metschnikowia bicuspidata var. bicuspidata NRRL YB-4993</name>
    <dbReference type="NCBI Taxonomy" id="869754"/>
    <lineage>
        <taxon>Eukaryota</taxon>
        <taxon>Fungi</taxon>
        <taxon>Dikarya</taxon>
        <taxon>Ascomycota</taxon>
        <taxon>Saccharomycotina</taxon>
        <taxon>Pichiomycetes</taxon>
        <taxon>Metschnikowiaceae</taxon>
        <taxon>Metschnikowia</taxon>
    </lineage>
</organism>
<sequence length="425" mass="47141">MYEQRLQLLKPRVDCEANRIWGHNTREVNGKYIQHKDKILDIVSGELCWVSGTIFADLKHKLNILIDVEKGTDDTLPQMPNKYVDNDSDAVFMIEDESGRAILHNPELLKSSGLVTGCVVGVLGIEIQAGIFEIMEIAYPTPAPQEDRTDDCADADEWVAFVSGLHVDAETNMQLKMALLLQYLNGELGSQAEAEMARRICRLVIVGNSIARSEPEANTDFLSTNNFGSKNTSRFLPESLVVFNDWLSEVLASLPVTILSGETDPCEVCLPQQPMHRALFGKNSSFVDSSTLTTLTNPTWMQSKDGLRVLLTSGQNIDDISKYHAGGFSGPTEVLNAMGNTMRWQNVVPTAPDTLYCYPFEDRDPFTLEETPHLYVVGNQVASGSETLALGQQTVKMVSVSEFRETGEVVLVNFRTLEVKTVSFH</sequence>
<evidence type="ECO:0000256" key="9">
    <source>
        <dbReference type="ARBA" id="ARBA00049244"/>
    </source>
</evidence>
<dbReference type="InterPro" id="IPR007185">
    <property type="entry name" value="DNA_pol_a/d/e_bsu"/>
</dbReference>